<dbReference type="PRINTS" id="PR00081">
    <property type="entry name" value="GDHRDH"/>
</dbReference>
<dbReference type="GO" id="GO:0004316">
    <property type="term" value="F:3-oxoacyl-[acyl-carrier-protein] reductase (NADPH) activity"/>
    <property type="evidence" value="ECO:0007669"/>
    <property type="project" value="UniProtKB-EC"/>
</dbReference>
<comment type="similarity">
    <text evidence="1">Belongs to the short-chain dehydrogenases/reductases (SDR) family.</text>
</comment>
<evidence type="ECO:0000256" key="1">
    <source>
        <dbReference type="ARBA" id="ARBA00006484"/>
    </source>
</evidence>
<dbReference type="PANTHER" id="PTHR43943">
    <property type="entry name" value="DEHYDROGENASE/REDUCTASE (SDR FAMILY) MEMBER 4"/>
    <property type="match status" value="1"/>
</dbReference>
<dbReference type="SUPFAM" id="SSF51735">
    <property type="entry name" value="NAD(P)-binding Rossmann-fold domains"/>
    <property type="match status" value="1"/>
</dbReference>
<gene>
    <name evidence="3" type="ORF">AVDCRST_MAG36-2097</name>
</gene>
<dbReference type="EC" id="1.1.1.100" evidence="3"/>
<dbReference type="InterPro" id="IPR002347">
    <property type="entry name" value="SDR_fam"/>
</dbReference>
<evidence type="ECO:0000256" key="2">
    <source>
        <dbReference type="ARBA" id="ARBA00023002"/>
    </source>
</evidence>
<protein>
    <submittedName>
        <fullName evidence="3">3-oxoacyl-[acyl-carrier protein] reductase</fullName>
        <ecNumber evidence="3">1.1.1.100</ecNumber>
    </submittedName>
</protein>
<reference evidence="3" key="1">
    <citation type="submission" date="2020-02" db="EMBL/GenBank/DDBJ databases">
        <authorList>
            <person name="Meier V. D."/>
        </authorList>
    </citation>
    <scope>NUCLEOTIDE SEQUENCE</scope>
    <source>
        <strain evidence="3">AVDCRST_MAG36</strain>
    </source>
</reference>
<keyword evidence="2 3" id="KW-0560">Oxidoreductase</keyword>
<dbReference type="AlphaFoldDB" id="A0A6J4MAR3"/>
<dbReference type="InterPro" id="IPR036291">
    <property type="entry name" value="NAD(P)-bd_dom_sf"/>
</dbReference>
<dbReference type="PANTHER" id="PTHR43943:SF17">
    <property type="entry name" value="3-PHENYLPROPIONATE-DIHYDRODIOL_CINNAMIC ACID-DIHYDRODIOL DEHYDROGENASE"/>
    <property type="match status" value="1"/>
</dbReference>
<dbReference type="Pfam" id="PF13561">
    <property type="entry name" value="adh_short_C2"/>
    <property type="match status" value="1"/>
</dbReference>
<accession>A0A6J4MAR3</accession>
<proteinExistence type="inferred from homology"/>
<dbReference type="EMBL" id="CADCUH010000139">
    <property type="protein sequence ID" value="CAA9352829.1"/>
    <property type="molecule type" value="Genomic_DNA"/>
</dbReference>
<dbReference type="Gene3D" id="3.40.50.720">
    <property type="entry name" value="NAD(P)-binding Rossmann-like Domain"/>
    <property type="match status" value="1"/>
</dbReference>
<sequence>MDLGLAGQVYVVTGGSRGLGRATAQVLVEEGASVVLAGRTRDSVEAAAAELTAAGPGRATAVTGDLADPGTPQRLVEAARSTYGRLDGGLVSVGGPPVGTVAGTPDEAWRAAFESVFLGSVRVLRELSAALVEAGDGGSLAAVLSTSVKSPIPGLSTSNGLRPGLAMVVKGLADEVGPQGVRVNGLLPGRIDTERVRELDSTAPDPAAARDRHESAIPLGRYGEPAEFGRVAAFLLSPASSFVSGTMVPVDGGLLRAL</sequence>
<evidence type="ECO:0000313" key="3">
    <source>
        <dbReference type="EMBL" id="CAA9352829.1"/>
    </source>
</evidence>
<name>A0A6J4MAR3_9ACTN</name>
<organism evidence="3">
    <name type="scientific">uncultured Nocardioidaceae bacterium</name>
    <dbReference type="NCBI Taxonomy" id="253824"/>
    <lineage>
        <taxon>Bacteria</taxon>
        <taxon>Bacillati</taxon>
        <taxon>Actinomycetota</taxon>
        <taxon>Actinomycetes</taxon>
        <taxon>Propionibacteriales</taxon>
        <taxon>Nocardioidaceae</taxon>
        <taxon>environmental samples</taxon>
    </lineage>
</organism>